<dbReference type="SMART" id="SM00042">
    <property type="entry name" value="CUB"/>
    <property type="match status" value="1"/>
</dbReference>
<dbReference type="SUPFAM" id="SSF49854">
    <property type="entry name" value="Spermadhesin, CUB domain"/>
    <property type="match status" value="1"/>
</dbReference>
<protein>
    <recommendedName>
        <fullName evidence="3">CUB domain-containing protein</fullName>
    </recommendedName>
</protein>
<evidence type="ECO:0000313" key="4">
    <source>
        <dbReference type="Ensembl" id="ENSAOWP00000007481.1"/>
    </source>
</evidence>
<evidence type="ECO:0000256" key="1">
    <source>
        <dbReference type="ARBA" id="ARBA00023157"/>
    </source>
</evidence>
<feature type="domain" description="CUB" evidence="3">
    <location>
        <begin position="9"/>
        <end position="119"/>
    </location>
</feature>
<evidence type="ECO:0000313" key="5">
    <source>
        <dbReference type="Proteomes" id="UP000694424"/>
    </source>
</evidence>
<sequence>FFSAANYSCGGLLSYISGTLQSPFYPGNYPDNADCVWEIQVTSNFRVTLTFRDIQMQGGRCLSDYVEIYDGPLRTSPLLGKICSGSLHTYTSSSNLMTVHFHSNSRYTYRGFQADYYSVPADQSTS</sequence>
<reference evidence="4" key="2">
    <citation type="submission" date="2025-09" db="UniProtKB">
        <authorList>
            <consortium name="Ensembl"/>
        </authorList>
    </citation>
    <scope>IDENTIFICATION</scope>
</reference>
<evidence type="ECO:0000256" key="2">
    <source>
        <dbReference type="PROSITE-ProRule" id="PRU00059"/>
    </source>
</evidence>
<keyword evidence="1" id="KW-1015">Disulfide bond</keyword>
<dbReference type="CDD" id="cd00041">
    <property type="entry name" value="CUB"/>
    <property type="match status" value="1"/>
</dbReference>
<name>A0A8B9PIX5_APTOW</name>
<proteinExistence type="predicted"/>
<dbReference type="PANTHER" id="PTHR46908:SF8">
    <property type="entry name" value="C-TYPE LECTIN DOMAIN-CONTAINING PROTEIN"/>
    <property type="match status" value="1"/>
</dbReference>
<keyword evidence="5" id="KW-1185">Reference proteome</keyword>
<dbReference type="Ensembl" id="ENSAOWT00000008472.1">
    <property type="protein sequence ID" value="ENSAOWP00000007481.1"/>
    <property type="gene ID" value="ENSAOWG00000005138.1"/>
</dbReference>
<dbReference type="InterPro" id="IPR035914">
    <property type="entry name" value="Sperma_CUB_dom_sf"/>
</dbReference>
<comment type="caution">
    <text evidence="2">Lacks conserved residue(s) required for the propagation of feature annotation.</text>
</comment>
<dbReference type="FunFam" id="2.60.120.290:FF:000013">
    <property type="entry name" value="Membrane frizzled-related protein"/>
    <property type="match status" value="1"/>
</dbReference>
<accession>A0A8B9PIX5</accession>
<dbReference type="Pfam" id="PF00431">
    <property type="entry name" value="CUB"/>
    <property type="match status" value="1"/>
</dbReference>
<dbReference type="AlphaFoldDB" id="A0A8B9PIX5"/>
<organism evidence="4 5">
    <name type="scientific">Apteryx owenii</name>
    <name type="common">Little spotted kiwi</name>
    <dbReference type="NCBI Taxonomy" id="8824"/>
    <lineage>
        <taxon>Eukaryota</taxon>
        <taxon>Metazoa</taxon>
        <taxon>Chordata</taxon>
        <taxon>Craniata</taxon>
        <taxon>Vertebrata</taxon>
        <taxon>Euteleostomi</taxon>
        <taxon>Archelosauria</taxon>
        <taxon>Archosauria</taxon>
        <taxon>Dinosauria</taxon>
        <taxon>Saurischia</taxon>
        <taxon>Theropoda</taxon>
        <taxon>Coelurosauria</taxon>
        <taxon>Aves</taxon>
        <taxon>Palaeognathae</taxon>
        <taxon>Apterygiformes</taxon>
        <taxon>Apterygidae</taxon>
        <taxon>Apteryx</taxon>
    </lineage>
</organism>
<dbReference type="PROSITE" id="PS01180">
    <property type="entry name" value="CUB"/>
    <property type="match status" value="1"/>
</dbReference>
<reference evidence="4" key="1">
    <citation type="submission" date="2025-08" db="UniProtKB">
        <authorList>
            <consortium name="Ensembl"/>
        </authorList>
    </citation>
    <scope>IDENTIFICATION</scope>
</reference>
<dbReference type="Gene3D" id="2.60.120.290">
    <property type="entry name" value="Spermadhesin, CUB domain"/>
    <property type="match status" value="1"/>
</dbReference>
<evidence type="ECO:0000259" key="3">
    <source>
        <dbReference type="PROSITE" id="PS01180"/>
    </source>
</evidence>
<dbReference type="PANTHER" id="PTHR46908">
    <property type="entry name" value="CUBILIN-LIKE PROTEIN"/>
    <property type="match status" value="1"/>
</dbReference>
<dbReference type="InterPro" id="IPR000859">
    <property type="entry name" value="CUB_dom"/>
</dbReference>
<dbReference type="Proteomes" id="UP000694424">
    <property type="component" value="Unplaced"/>
</dbReference>
<dbReference type="InterPro" id="IPR052129">
    <property type="entry name" value="Spermadhesin-Link_domain"/>
</dbReference>